<sequence>MILTYQNILFHCSPISLLLLNISCTYYMYCFIIYLKNQQLKVSHAGSVHGQPVN</sequence>
<reference evidence="2" key="1">
    <citation type="submission" date="2014-11" db="EMBL/GenBank/DDBJ databases">
        <authorList>
            <person name="Amaro Gonzalez C."/>
        </authorList>
    </citation>
    <scope>NUCLEOTIDE SEQUENCE</scope>
</reference>
<evidence type="ECO:0000256" key="1">
    <source>
        <dbReference type="SAM" id="Phobius"/>
    </source>
</evidence>
<evidence type="ECO:0000313" key="2">
    <source>
        <dbReference type="EMBL" id="JAH30325.1"/>
    </source>
</evidence>
<keyword evidence="1" id="KW-0812">Transmembrane</keyword>
<keyword evidence="1" id="KW-1133">Transmembrane helix</keyword>
<dbReference type="EMBL" id="GBXM01078252">
    <property type="protein sequence ID" value="JAH30325.1"/>
    <property type="molecule type" value="Transcribed_RNA"/>
</dbReference>
<dbReference type="AlphaFoldDB" id="A0A0E9RPK2"/>
<reference evidence="2" key="2">
    <citation type="journal article" date="2015" name="Fish Shellfish Immunol.">
        <title>Early steps in the European eel (Anguilla anguilla)-Vibrio vulnificus interaction in the gills: Role of the RtxA13 toxin.</title>
        <authorList>
            <person name="Callol A."/>
            <person name="Pajuelo D."/>
            <person name="Ebbesson L."/>
            <person name="Teles M."/>
            <person name="MacKenzie S."/>
            <person name="Amaro C."/>
        </authorList>
    </citation>
    <scope>NUCLEOTIDE SEQUENCE</scope>
</reference>
<organism evidence="2">
    <name type="scientific">Anguilla anguilla</name>
    <name type="common">European freshwater eel</name>
    <name type="synonym">Muraena anguilla</name>
    <dbReference type="NCBI Taxonomy" id="7936"/>
    <lineage>
        <taxon>Eukaryota</taxon>
        <taxon>Metazoa</taxon>
        <taxon>Chordata</taxon>
        <taxon>Craniata</taxon>
        <taxon>Vertebrata</taxon>
        <taxon>Euteleostomi</taxon>
        <taxon>Actinopterygii</taxon>
        <taxon>Neopterygii</taxon>
        <taxon>Teleostei</taxon>
        <taxon>Anguilliformes</taxon>
        <taxon>Anguillidae</taxon>
        <taxon>Anguilla</taxon>
    </lineage>
</organism>
<protein>
    <submittedName>
        <fullName evidence="2">Uncharacterized protein</fullName>
    </submittedName>
</protein>
<name>A0A0E9RPK2_ANGAN</name>
<feature type="transmembrane region" description="Helical" evidence="1">
    <location>
        <begin position="15"/>
        <end position="35"/>
    </location>
</feature>
<keyword evidence="1" id="KW-0472">Membrane</keyword>
<accession>A0A0E9RPK2</accession>
<proteinExistence type="predicted"/>